<dbReference type="EMBL" id="CP000927">
    <property type="protein sequence ID" value="ABZ73154.1"/>
    <property type="molecule type" value="Genomic_DNA"/>
</dbReference>
<sequence>MAAKAEIRDGFKFRGGSPALDLAATVVGRLGATPRDLLATPADLDRWLVAADLAEAGPGSTEGNLVQARSLREALYRLALSRAEGANLPDADRDLLNGYAALPAAPLQLDASGRARLSGDVRGLLAELAREGVSLLGGDFAGRIRQCEGPPCAVLFVDTSRKGDRRWCSMSACGNKAKVAGFRKRERSEGKI</sequence>
<gene>
    <name evidence="2" type="ordered locus">Caul_4029</name>
</gene>
<dbReference type="Pfam" id="PF11706">
    <property type="entry name" value="zf-CGNR"/>
    <property type="match status" value="1"/>
</dbReference>
<dbReference type="PANTHER" id="PTHR35525">
    <property type="entry name" value="BLL6575 PROTEIN"/>
    <property type="match status" value="1"/>
</dbReference>
<dbReference type="PANTHER" id="PTHR35525:SF3">
    <property type="entry name" value="BLL6575 PROTEIN"/>
    <property type="match status" value="1"/>
</dbReference>
<dbReference type="Pfam" id="PF07336">
    <property type="entry name" value="ABATE"/>
    <property type="match status" value="1"/>
</dbReference>
<name>B0SWU6_CAUSK</name>
<organism evidence="2">
    <name type="scientific">Caulobacter sp. (strain K31)</name>
    <dbReference type="NCBI Taxonomy" id="366602"/>
    <lineage>
        <taxon>Bacteria</taxon>
        <taxon>Pseudomonadati</taxon>
        <taxon>Pseudomonadota</taxon>
        <taxon>Alphaproteobacteria</taxon>
        <taxon>Caulobacterales</taxon>
        <taxon>Caulobacteraceae</taxon>
        <taxon>Caulobacter</taxon>
    </lineage>
</organism>
<dbReference type="HOGENOM" id="CLU_087298_3_1_5"/>
<accession>B0SWU6</accession>
<reference evidence="2" key="1">
    <citation type="submission" date="2008-01" db="EMBL/GenBank/DDBJ databases">
        <title>Complete sequence of chromosome of Caulobacter sp. K31.</title>
        <authorList>
            <consortium name="US DOE Joint Genome Institute"/>
            <person name="Copeland A."/>
            <person name="Lucas S."/>
            <person name="Lapidus A."/>
            <person name="Barry K."/>
            <person name="Glavina del Rio T."/>
            <person name="Dalin E."/>
            <person name="Tice H."/>
            <person name="Pitluck S."/>
            <person name="Bruce D."/>
            <person name="Goodwin L."/>
            <person name="Thompson L.S."/>
            <person name="Brettin T."/>
            <person name="Detter J.C."/>
            <person name="Han C."/>
            <person name="Schmutz J."/>
            <person name="Larimer F."/>
            <person name="Land M."/>
            <person name="Hauser L."/>
            <person name="Kyrpides N."/>
            <person name="Kim E."/>
            <person name="Stephens C."/>
            <person name="Richardson P."/>
        </authorList>
    </citation>
    <scope>NUCLEOTIDE SEQUENCE [LARGE SCALE GENOMIC DNA]</scope>
    <source>
        <strain evidence="2">K31</strain>
    </source>
</reference>
<dbReference type="AlphaFoldDB" id="B0SWU6"/>
<feature type="domain" description="Zinc finger CGNR" evidence="1">
    <location>
        <begin position="143"/>
        <end position="185"/>
    </location>
</feature>
<dbReference type="InterPro" id="IPR021005">
    <property type="entry name" value="Znf_CGNR"/>
</dbReference>
<dbReference type="InterPro" id="IPR023286">
    <property type="entry name" value="ABATE_dom_sf"/>
</dbReference>
<dbReference type="Gene3D" id="1.10.3300.10">
    <property type="entry name" value="Jann2411-like domain"/>
    <property type="match status" value="1"/>
</dbReference>
<dbReference type="SUPFAM" id="SSF160904">
    <property type="entry name" value="Jann2411-like"/>
    <property type="match status" value="1"/>
</dbReference>
<dbReference type="STRING" id="366602.Caul_4029"/>
<dbReference type="eggNOG" id="COG5516">
    <property type="taxonomic scope" value="Bacteria"/>
</dbReference>
<evidence type="ECO:0000259" key="1">
    <source>
        <dbReference type="Pfam" id="PF11706"/>
    </source>
</evidence>
<dbReference type="KEGG" id="cak:Caul_4029"/>
<protein>
    <recommendedName>
        <fullName evidence="1">Zinc finger CGNR domain-containing protein</fullName>
    </recommendedName>
</protein>
<dbReference type="InterPro" id="IPR010852">
    <property type="entry name" value="ABATE"/>
</dbReference>
<evidence type="ECO:0000313" key="2">
    <source>
        <dbReference type="EMBL" id="ABZ73154.1"/>
    </source>
</evidence>
<proteinExistence type="predicted"/>
<dbReference type="OrthoDB" id="9808437at2"/>